<feature type="transmembrane region" description="Helical" evidence="8">
    <location>
        <begin position="77"/>
        <end position="103"/>
    </location>
</feature>
<feature type="non-terminal residue" evidence="10">
    <location>
        <position position="1"/>
    </location>
</feature>
<evidence type="ECO:0000256" key="1">
    <source>
        <dbReference type="ARBA" id="ARBA00004141"/>
    </source>
</evidence>
<feature type="transmembrane region" description="Helical" evidence="8">
    <location>
        <begin position="124"/>
        <end position="150"/>
    </location>
</feature>
<dbReference type="PANTHER" id="PTHR24243:SF230">
    <property type="entry name" value="G-PROTEIN COUPLED RECEPTORS FAMILY 1 PROFILE DOMAIN-CONTAINING PROTEIN"/>
    <property type="match status" value="1"/>
</dbReference>
<comment type="caution">
    <text evidence="10">The sequence shown here is derived from an EMBL/GenBank/DDBJ whole genome shotgun (WGS) entry which is preliminary data.</text>
</comment>
<dbReference type="AlphaFoldDB" id="A0AAV2IK23"/>
<keyword evidence="2 8" id="KW-0812">Transmembrane</keyword>
<organism evidence="10 11">
    <name type="scientific">Lymnaea stagnalis</name>
    <name type="common">Great pond snail</name>
    <name type="synonym">Helix stagnalis</name>
    <dbReference type="NCBI Taxonomy" id="6523"/>
    <lineage>
        <taxon>Eukaryota</taxon>
        <taxon>Metazoa</taxon>
        <taxon>Spiralia</taxon>
        <taxon>Lophotrochozoa</taxon>
        <taxon>Mollusca</taxon>
        <taxon>Gastropoda</taxon>
        <taxon>Heterobranchia</taxon>
        <taxon>Euthyneura</taxon>
        <taxon>Panpulmonata</taxon>
        <taxon>Hygrophila</taxon>
        <taxon>Lymnaeoidea</taxon>
        <taxon>Lymnaeidae</taxon>
        <taxon>Lymnaea</taxon>
    </lineage>
</organism>
<dbReference type="InterPro" id="IPR017452">
    <property type="entry name" value="GPCR_Rhodpsn_7TM"/>
</dbReference>
<dbReference type="InterPro" id="IPR000276">
    <property type="entry name" value="GPCR_Rhodpsn"/>
</dbReference>
<evidence type="ECO:0000256" key="7">
    <source>
        <dbReference type="ARBA" id="ARBA00023224"/>
    </source>
</evidence>
<feature type="transmembrane region" description="Helical" evidence="8">
    <location>
        <begin position="230"/>
        <end position="251"/>
    </location>
</feature>
<dbReference type="SUPFAM" id="SSF81321">
    <property type="entry name" value="Family A G protein-coupled receptor-like"/>
    <property type="match status" value="1"/>
</dbReference>
<evidence type="ECO:0000256" key="2">
    <source>
        <dbReference type="ARBA" id="ARBA00022692"/>
    </source>
</evidence>
<comment type="subcellular location">
    <subcellularLocation>
        <location evidence="1">Membrane</location>
        <topology evidence="1">Multi-pass membrane protein</topology>
    </subcellularLocation>
</comment>
<keyword evidence="7" id="KW-0807">Transducer</keyword>
<accession>A0AAV2IK23</accession>
<keyword evidence="11" id="KW-1185">Reference proteome</keyword>
<name>A0AAV2IK23_LYMST</name>
<keyword evidence="5 8" id="KW-0472">Membrane</keyword>
<dbReference type="PRINTS" id="PR00237">
    <property type="entry name" value="GPCRRHODOPSN"/>
</dbReference>
<feature type="transmembrane region" description="Helical" evidence="8">
    <location>
        <begin position="41"/>
        <end position="65"/>
    </location>
</feature>
<keyword evidence="3 8" id="KW-1133">Transmembrane helix</keyword>
<dbReference type="Pfam" id="PF00001">
    <property type="entry name" value="7tm_1"/>
    <property type="match status" value="1"/>
</dbReference>
<evidence type="ECO:0000256" key="5">
    <source>
        <dbReference type="ARBA" id="ARBA00023136"/>
    </source>
</evidence>
<protein>
    <recommendedName>
        <fullName evidence="9">G-protein coupled receptors family 1 profile domain-containing protein</fullName>
    </recommendedName>
</protein>
<dbReference type="Proteomes" id="UP001497497">
    <property type="component" value="Unassembled WGS sequence"/>
</dbReference>
<evidence type="ECO:0000256" key="6">
    <source>
        <dbReference type="ARBA" id="ARBA00023170"/>
    </source>
</evidence>
<feature type="transmembrane region" description="Helical" evidence="8">
    <location>
        <begin position="6"/>
        <end position="29"/>
    </location>
</feature>
<dbReference type="EMBL" id="CAXITT010000885">
    <property type="protein sequence ID" value="CAL1546963.1"/>
    <property type="molecule type" value="Genomic_DNA"/>
</dbReference>
<proteinExistence type="predicted"/>
<feature type="transmembrane region" description="Helical" evidence="8">
    <location>
        <begin position="183"/>
        <end position="209"/>
    </location>
</feature>
<evidence type="ECO:0000259" key="9">
    <source>
        <dbReference type="PROSITE" id="PS50262"/>
    </source>
</evidence>
<evidence type="ECO:0000313" key="10">
    <source>
        <dbReference type="EMBL" id="CAL1546963.1"/>
    </source>
</evidence>
<keyword evidence="6" id="KW-0675">Receptor</keyword>
<evidence type="ECO:0000256" key="8">
    <source>
        <dbReference type="SAM" id="Phobius"/>
    </source>
</evidence>
<dbReference type="GO" id="GO:0004930">
    <property type="term" value="F:G protein-coupled receptor activity"/>
    <property type="evidence" value="ECO:0007669"/>
    <property type="project" value="UniProtKB-KW"/>
</dbReference>
<dbReference type="GO" id="GO:0005886">
    <property type="term" value="C:plasma membrane"/>
    <property type="evidence" value="ECO:0007669"/>
    <property type="project" value="TreeGrafter"/>
</dbReference>
<reference evidence="10 11" key="1">
    <citation type="submission" date="2024-04" db="EMBL/GenBank/DDBJ databases">
        <authorList>
            <consortium name="Genoscope - CEA"/>
            <person name="William W."/>
        </authorList>
    </citation>
    <scope>NUCLEOTIDE SEQUENCE [LARGE SCALE GENOMIC DNA]</scope>
</reference>
<dbReference type="PANTHER" id="PTHR24243">
    <property type="entry name" value="G-PROTEIN COUPLED RECEPTOR"/>
    <property type="match status" value="1"/>
</dbReference>
<feature type="transmembrane region" description="Helical" evidence="8">
    <location>
        <begin position="271"/>
        <end position="295"/>
    </location>
</feature>
<evidence type="ECO:0000256" key="3">
    <source>
        <dbReference type="ARBA" id="ARBA00022989"/>
    </source>
</evidence>
<evidence type="ECO:0000313" key="11">
    <source>
        <dbReference type="Proteomes" id="UP001497497"/>
    </source>
</evidence>
<dbReference type="PROSITE" id="PS50262">
    <property type="entry name" value="G_PROTEIN_RECEP_F1_2"/>
    <property type="match status" value="1"/>
</dbReference>
<gene>
    <name evidence="10" type="ORF">GSLYS_00020340001</name>
</gene>
<feature type="domain" description="G-protein coupled receptors family 1 profile" evidence="9">
    <location>
        <begin position="20"/>
        <end position="292"/>
    </location>
</feature>
<keyword evidence="4" id="KW-0297">G-protein coupled receptor</keyword>
<evidence type="ECO:0000256" key="4">
    <source>
        <dbReference type="ARBA" id="ARBA00023040"/>
    </source>
</evidence>
<dbReference type="Gene3D" id="1.20.1070.10">
    <property type="entry name" value="Rhodopsin 7-helix transmembrane proteins"/>
    <property type="match status" value="1"/>
</dbReference>
<sequence length="307" mass="35079">VKIVFNGYLIIVMAVIGVIGNILVITVVYRQGLRDTPQILMMSLAASDAILSTAILVMHFPYIIFNVDYYFATTFFTYINIYVVEIYNFAIVMSFCTIPLISFERMIAVYFPFHVSRICTPFRIKCVLFSLYVYSLATTIISVSFFYPLWLQDPSSNSSYAVIAQTNFVQTNMDVISLYQTIVLMYLLSIVPVSVTTICCLMIIVKLIRNSRSRLSQAKIKTKNHRNMQVVKMLLTACMLSCLSSIPTVAVDLFSQNEYLQVGDMSPKYYIVLQTLNQILFQLSPSLNFFIYLIMSSKFSATFKKIF</sequence>